<name>A0AAD4LK37_9AGAM</name>
<organism evidence="2 3">
    <name type="scientific">Lactarius akahatsu</name>
    <dbReference type="NCBI Taxonomy" id="416441"/>
    <lineage>
        <taxon>Eukaryota</taxon>
        <taxon>Fungi</taxon>
        <taxon>Dikarya</taxon>
        <taxon>Basidiomycota</taxon>
        <taxon>Agaricomycotina</taxon>
        <taxon>Agaricomycetes</taxon>
        <taxon>Russulales</taxon>
        <taxon>Russulaceae</taxon>
        <taxon>Lactarius</taxon>
    </lineage>
</organism>
<feature type="transmembrane region" description="Helical" evidence="1">
    <location>
        <begin position="48"/>
        <end position="69"/>
    </location>
</feature>
<proteinExistence type="predicted"/>
<accession>A0AAD4LK37</accession>
<feature type="transmembrane region" description="Helical" evidence="1">
    <location>
        <begin position="129"/>
        <end position="150"/>
    </location>
</feature>
<evidence type="ECO:0000313" key="3">
    <source>
        <dbReference type="Proteomes" id="UP001201163"/>
    </source>
</evidence>
<evidence type="ECO:0000313" key="2">
    <source>
        <dbReference type="EMBL" id="KAH8992171.1"/>
    </source>
</evidence>
<protein>
    <submittedName>
        <fullName evidence="2">Uncharacterized protein</fullName>
    </submittedName>
</protein>
<keyword evidence="1" id="KW-1133">Transmembrane helix</keyword>
<dbReference type="Proteomes" id="UP001201163">
    <property type="component" value="Unassembled WGS sequence"/>
</dbReference>
<keyword evidence="3" id="KW-1185">Reference proteome</keyword>
<keyword evidence="1" id="KW-0812">Transmembrane</keyword>
<evidence type="ECO:0000256" key="1">
    <source>
        <dbReference type="SAM" id="Phobius"/>
    </source>
</evidence>
<dbReference type="AlphaFoldDB" id="A0AAD4LK37"/>
<feature type="transmembrane region" description="Helical" evidence="1">
    <location>
        <begin position="81"/>
        <end position="109"/>
    </location>
</feature>
<feature type="transmembrane region" description="Helical" evidence="1">
    <location>
        <begin position="165"/>
        <end position="184"/>
    </location>
</feature>
<comment type="caution">
    <text evidence="2">The sequence shown here is derived from an EMBL/GenBank/DDBJ whole genome shotgun (WGS) entry which is preliminary data.</text>
</comment>
<feature type="transmembrane region" description="Helical" evidence="1">
    <location>
        <begin position="14"/>
        <end position="36"/>
    </location>
</feature>
<gene>
    <name evidence="2" type="ORF">EDB92DRAFT_1816016</name>
</gene>
<dbReference type="EMBL" id="JAKELL010000023">
    <property type="protein sequence ID" value="KAH8992171.1"/>
    <property type="molecule type" value="Genomic_DNA"/>
</dbReference>
<reference evidence="2" key="1">
    <citation type="submission" date="2022-01" db="EMBL/GenBank/DDBJ databases">
        <title>Comparative genomics reveals a dynamic genome evolution in the ectomycorrhizal milk-cap (Lactarius) mushrooms.</title>
        <authorList>
            <consortium name="DOE Joint Genome Institute"/>
            <person name="Lebreton A."/>
            <person name="Tang N."/>
            <person name="Kuo A."/>
            <person name="LaButti K."/>
            <person name="Drula E."/>
            <person name="Barry K."/>
            <person name="Clum A."/>
            <person name="Lipzen A."/>
            <person name="Mousain D."/>
            <person name="Ng V."/>
            <person name="Wang R."/>
            <person name="Wang X."/>
            <person name="Dai Y."/>
            <person name="Henrissat B."/>
            <person name="Grigoriev I.V."/>
            <person name="Guerin-Laguette A."/>
            <person name="Yu F."/>
            <person name="Martin F.M."/>
        </authorList>
    </citation>
    <scope>NUCLEOTIDE SEQUENCE</scope>
    <source>
        <strain evidence="2">QP</strain>
    </source>
</reference>
<keyword evidence="1" id="KW-0472">Membrane</keyword>
<sequence length="238" mass="26501">MTDWKSPAIVTAEFVFHAMGGVLIWEFLVNLGFDYSFFTGKRKFRSSFLLYLGARWFPLFAVVGILVGFDSANRIDCQAYVILVFIFSHLSFAFASALIVLRIAAIWGLNKIAISIASAAWLANTGSQIHITFITDFVLLALMLTGLLALEGHPSKRWRLVDTGLAWMIIVVVAEVPATVFILLNRNVIIMAIGASRVYRGLADYFLHNEANVHMSGRLPDSERPINLKGIAVDTKYK</sequence>